<dbReference type="eggNOG" id="COG2208">
    <property type="taxonomic scope" value="Bacteria"/>
</dbReference>
<dbReference type="InterPro" id="IPR036457">
    <property type="entry name" value="PPM-type-like_dom_sf"/>
</dbReference>
<dbReference type="SMART" id="SM00331">
    <property type="entry name" value="PP2C_SIG"/>
    <property type="match status" value="1"/>
</dbReference>
<accession>B1I1N1</accession>
<keyword evidence="1 4" id="KW-0378">Hydrolase</keyword>
<gene>
    <name evidence="4" type="ordered locus">Daud_0085</name>
</gene>
<keyword evidence="2" id="KW-0472">Membrane</keyword>
<feature type="domain" description="PPM-type phosphatase" evidence="3">
    <location>
        <begin position="589"/>
        <end position="801"/>
    </location>
</feature>
<dbReference type="NCBIfam" id="TIGR02865">
    <property type="entry name" value="spore_II_E"/>
    <property type="match status" value="1"/>
</dbReference>
<evidence type="ECO:0000259" key="3">
    <source>
        <dbReference type="SMART" id="SM00331"/>
    </source>
</evidence>
<dbReference type="InterPro" id="IPR052016">
    <property type="entry name" value="Bact_Sigma-Reg"/>
</dbReference>
<keyword evidence="5" id="KW-1185">Reference proteome</keyword>
<feature type="transmembrane region" description="Helical" evidence="2">
    <location>
        <begin position="99"/>
        <end position="119"/>
    </location>
</feature>
<feature type="transmembrane region" description="Helical" evidence="2">
    <location>
        <begin position="131"/>
        <end position="151"/>
    </location>
</feature>
<evidence type="ECO:0000256" key="2">
    <source>
        <dbReference type="SAM" id="Phobius"/>
    </source>
</evidence>
<name>B1I1N1_DESAP</name>
<dbReference type="Pfam" id="PF19732">
    <property type="entry name" value="SpoIIE_N"/>
    <property type="match status" value="1"/>
</dbReference>
<feature type="transmembrane region" description="Helical" evidence="2">
    <location>
        <begin position="223"/>
        <end position="247"/>
    </location>
</feature>
<dbReference type="Pfam" id="PF07228">
    <property type="entry name" value="SpoIIE"/>
    <property type="match status" value="1"/>
</dbReference>
<evidence type="ECO:0000313" key="5">
    <source>
        <dbReference type="Proteomes" id="UP000008544"/>
    </source>
</evidence>
<dbReference type="AlphaFoldDB" id="B1I1N1"/>
<keyword evidence="2" id="KW-0812">Transmembrane</keyword>
<dbReference type="EMBL" id="CP000860">
    <property type="protein sequence ID" value="ACA58653.1"/>
    <property type="molecule type" value="Genomic_DNA"/>
</dbReference>
<feature type="transmembrane region" description="Helical" evidence="2">
    <location>
        <begin position="302"/>
        <end position="323"/>
    </location>
</feature>
<feature type="transmembrane region" description="Helical" evidence="2">
    <location>
        <begin position="278"/>
        <end position="295"/>
    </location>
</feature>
<protein>
    <submittedName>
        <fullName evidence="4">Phosphoprotein phosphatase</fullName>
        <ecNumber evidence="4">3.1.3.16</ecNumber>
    </submittedName>
</protein>
<dbReference type="SUPFAM" id="SSF81606">
    <property type="entry name" value="PP2C-like"/>
    <property type="match status" value="1"/>
</dbReference>
<dbReference type="STRING" id="477974.Daud_0085"/>
<feature type="transmembrane region" description="Helical" evidence="2">
    <location>
        <begin position="157"/>
        <end position="180"/>
    </location>
</feature>
<evidence type="ECO:0000256" key="1">
    <source>
        <dbReference type="ARBA" id="ARBA00022801"/>
    </source>
</evidence>
<organism evidence="4 5">
    <name type="scientific">Desulforudis audaxviator (strain MP104C)</name>
    <dbReference type="NCBI Taxonomy" id="477974"/>
    <lineage>
        <taxon>Bacteria</taxon>
        <taxon>Bacillati</taxon>
        <taxon>Bacillota</taxon>
        <taxon>Clostridia</taxon>
        <taxon>Thermoanaerobacterales</taxon>
        <taxon>Candidatus Desulforudaceae</taxon>
        <taxon>Candidatus Desulforudis</taxon>
    </lineage>
</organism>
<reference evidence="5" key="1">
    <citation type="submission" date="2007-10" db="EMBL/GenBank/DDBJ databases">
        <title>Complete sequence of chromosome of Desulforudis audaxviator MP104C.</title>
        <authorList>
            <person name="Copeland A."/>
            <person name="Lucas S."/>
            <person name="Lapidus A."/>
            <person name="Barry K."/>
            <person name="Glavina del Rio T."/>
            <person name="Dalin E."/>
            <person name="Tice H."/>
            <person name="Bruce D."/>
            <person name="Pitluck S."/>
            <person name="Lowry S.R."/>
            <person name="Larimer F."/>
            <person name="Land M.L."/>
            <person name="Hauser L."/>
            <person name="Kyrpides N."/>
            <person name="Ivanova N.N."/>
            <person name="Richardson P."/>
        </authorList>
    </citation>
    <scope>NUCLEOTIDE SEQUENCE [LARGE SCALE GENOMIC DNA]</scope>
    <source>
        <strain evidence="5">MP104C</strain>
    </source>
</reference>
<feature type="transmembrane region" description="Helical" evidence="2">
    <location>
        <begin position="254"/>
        <end position="272"/>
    </location>
</feature>
<sequence>MADHSNAYQVRQRTGEWAGVGIPRRYRRRPPIRPAWGRALDLLHWQKLGLIILAFFLGRTVLLGELSPFVIAFAGVAVHLFGPWGWPAVFAGIAGQATVLIWSELAPVLLVLGAVGLGLRTIPADFRRPRVAVAVLVATATVVIKGSYLAFSGAVLYEYVAVFFESLLAGTLAYVFLIALSPRSRPLTVENFFCVLVLLAAAVAGTGNLGWGLFSLHGFLSKFTILVAAGLGGAGLGAAAGAVVGIIPGIAYTVMPAVAGVYAFAGFLGGAFRHFGKPGVAAGFLLGNILLAVYIGEHRELVGVLAEAGAAAALFAVIPAKWYQELRSLIPGGIAGTAVSEERIQELVRNRVRSWARMFAELARTFAQVSPAGLEPGTEKPLRELLNEVGNRICKDCNLHRSCWERDADRINEQFAATLAQVEASGRVGPEDFPEEIRRKCLRQKEMAVALTCLYETYRVNRYWYRRLVESREVVSEHLRGLSRIMNNLATELCSAVERAGQLEGLLRRKLRELDVPVHRIETRHREDSRLEIIISRPSCRSELACRYVVAPLVSRVVGQPFMVSDTSCTREENAADCTFRLQPALRYRVAVGLAQVGKAGSTISGDTASYLELESGKFFLLLSDGMGVGSQAALESSTTVSLLEHMFRAGFGKDMAVKIVNSILLLRAPDESFATVDLAVIDLYTAQAEFIKIGAAPGFVVGANTVSVIESTALPVGIIKEIDFTPVVCGLAAGDLVVMVTDGVLDCYRGPLEKETWLGELLRDLPRTDPQRLAELILQQARHAAGKSIPDDMTVLVGRMEEAGP</sequence>
<dbReference type="RefSeq" id="WP_012301247.1">
    <property type="nucleotide sequence ID" value="NC_010424.1"/>
</dbReference>
<dbReference type="Proteomes" id="UP000008544">
    <property type="component" value="Chromosome"/>
</dbReference>
<dbReference type="GO" id="GO:0004722">
    <property type="term" value="F:protein serine/threonine phosphatase activity"/>
    <property type="evidence" value="ECO:0007669"/>
    <property type="project" value="UniProtKB-EC"/>
</dbReference>
<dbReference type="Gene3D" id="3.60.40.10">
    <property type="entry name" value="PPM-type phosphatase domain"/>
    <property type="match status" value="1"/>
</dbReference>
<dbReference type="KEGG" id="dau:Daud_0085"/>
<dbReference type="HOGENOM" id="CLU_017349_0_0_9"/>
<proteinExistence type="predicted"/>
<dbReference type="InterPro" id="IPR014221">
    <property type="entry name" value="SpoII_E"/>
</dbReference>
<dbReference type="InterPro" id="IPR045768">
    <property type="entry name" value="SpoIIE_N"/>
</dbReference>
<evidence type="ECO:0000313" key="4">
    <source>
        <dbReference type="EMBL" id="ACA58653.1"/>
    </source>
</evidence>
<dbReference type="EC" id="3.1.3.16" evidence="4"/>
<dbReference type="PANTHER" id="PTHR43156">
    <property type="entry name" value="STAGE II SPORULATION PROTEIN E-RELATED"/>
    <property type="match status" value="1"/>
</dbReference>
<dbReference type="PANTHER" id="PTHR43156:SF2">
    <property type="entry name" value="STAGE II SPORULATION PROTEIN E"/>
    <property type="match status" value="1"/>
</dbReference>
<dbReference type="InterPro" id="IPR001932">
    <property type="entry name" value="PPM-type_phosphatase-like_dom"/>
</dbReference>
<feature type="transmembrane region" description="Helical" evidence="2">
    <location>
        <begin position="192"/>
        <end position="211"/>
    </location>
</feature>
<reference evidence="4 5" key="2">
    <citation type="journal article" date="2008" name="Science">
        <title>Environmental genomics reveals a single-species ecosystem deep within Earth.</title>
        <authorList>
            <person name="Chivian D."/>
            <person name="Brodie E.L."/>
            <person name="Alm E.J."/>
            <person name="Culley D.E."/>
            <person name="Dehal P.S."/>
            <person name="Desantis T.Z."/>
            <person name="Gihring T.M."/>
            <person name="Lapidus A."/>
            <person name="Lin L.H."/>
            <person name="Lowry S.R."/>
            <person name="Moser D.P."/>
            <person name="Richardson P.M."/>
            <person name="Southam G."/>
            <person name="Wanger G."/>
            <person name="Pratt L.M."/>
            <person name="Andersen G.L."/>
            <person name="Hazen T.C."/>
            <person name="Brockman F.J."/>
            <person name="Arkin A.P."/>
            <person name="Onstott T.C."/>
        </authorList>
    </citation>
    <scope>NUCLEOTIDE SEQUENCE [LARGE SCALE GENOMIC DNA]</scope>
    <source>
        <strain evidence="4 5">MP104C</strain>
    </source>
</reference>
<keyword evidence="2" id="KW-1133">Transmembrane helix</keyword>